<proteinExistence type="predicted"/>
<name>A0AAW1SHY2_9CHLO</name>
<gene>
    <name evidence="4" type="ORF">WJX81_004685</name>
</gene>
<keyword evidence="3" id="KW-0677">Repeat</keyword>
<dbReference type="Gene3D" id="3.80.10.10">
    <property type="entry name" value="Ribonuclease Inhibitor"/>
    <property type="match status" value="1"/>
</dbReference>
<evidence type="ECO:0000313" key="5">
    <source>
        <dbReference type="Proteomes" id="UP001445335"/>
    </source>
</evidence>
<accession>A0AAW1SHY2</accession>
<evidence type="ECO:0000256" key="3">
    <source>
        <dbReference type="ARBA" id="ARBA00022737"/>
    </source>
</evidence>
<organism evidence="4 5">
    <name type="scientific">Elliptochloris bilobata</name>
    <dbReference type="NCBI Taxonomy" id="381761"/>
    <lineage>
        <taxon>Eukaryota</taxon>
        <taxon>Viridiplantae</taxon>
        <taxon>Chlorophyta</taxon>
        <taxon>core chlorophytes</taxon>
        <taxon>Trebouxiophyceae</taxon>
        <taxon>Trebouxiophyceae incertae sedis</taxon>
        <taxon>Elliptochloris clade</taxon>
        <taxon>Elliptochloris</taxon>
    </lineage>
</organism>
<dbReference type="Proteomes" id="UP001445335">
    <property type="component" value="Unassembled WGS sequence"/>
</dbReference>
<dbReference type="Pfam" id="PF13855">
    <property type="entry name" value="LRR_8"/>
    <property type="match status" value="1"/>
</dbReference>
<protein>
    <submittedName>
        <fullName evidence="4">Uncharacterized protein</fullName>
    </submittedName>
</protein>
<dbReference type="AlphaFoldDB" id="A0AAW1SHY2"/>
<dbReference type="SUPFAM" id="SSF82708">
    <property type="entry name" value="R3H domain"/>
    <property type="match status" value="1"/>
</dbReference>
<evidence type="ECO:0000256" key="1">
    <source>
        <dbReference type="ARBA" id="ARBA00004430"/>
    </source>
</evidence>
<dbReference type="EMBL" id="JALJOU010000002">
    <property type="protein sequence ID" value="KAK9845871.1"/>
    <property type="molecule type" value="Genomic_DNA"/>
</dbReference>
<dbReference type="InterPro" id="IPR003591">
    <property type="entry name" value="Leu-rich_rpt_typical-subtyp"/>
</dbReference>
<dbReference type="GO" id="GO:0003676">
    <property type="term" value="F:nucleic acid binding"/>
    <property type="evidence" value="ECO:0007669"/>
    <property type="project" value="InterPro"/>
</dbReference>
<evidence type="ECO:0000256" key="2">
    <source>
        <dbReference type="ARBA" id="ARBA00022614"/>
    </source>
</evidence>
<dbReference type="SMART" id="SM00369">
    <property type="entry name" value="LRR_TYP"/>
    <property type="match status" value="4"/>
</dbReference>
<dbReference type="SUPFAM" id="SSF52058">
    <property type="entry name" value="L domain-like"/>
    <property type="match status" value="1"/>
</dbReference>
<reference evidence="4 5" key="1">
    <citation type="journal article" date="2024" name="Nat. Commun.">
        <title>Phylogenomics reveals the evolutionary origins of lichenization in chlorophyte algae.</title>
        <authorList>
            <person name="Puginier C."/>
            <person name="Libourel C."/>
            <person name="Otte J."/>
            <person name="Skaloud P."/>
            <person name="Haon M."/>
            <person name="Grisel S."/>
            <person name="Petersen M."/>
            <person name="Berrin J.G."/>
            <person name="Delaux P.M."/>
            <person name="Dal Grande F."/>
            <person name="Keller J."/>
        </authorList>
    </citation>
    <scope>NUCLEOTIDE SEQUENCE [LARGE SCALE GENOMIC DNA]</scope>
    <source>
        <strain evidence="4 5">SAG 245.80</strain>
    </source>
</reference>
<dbReference type="GO" id="GO:0005930">
    <property type="term" value="C:axoneme"/>
    <property type="evidence" value="ECO:0007669"/>
    <property type="project" value="UniProtKB-SubCell"/>
</dbReference>
<keyword evidence="5" id="KW-1185">Reference proteome</keyword>
<dbReference type="Pfam" id="PF00560">
    <property type="entry name" value="LRR_1"/>
    <property type="match status" value="1"/>
</dbReference>
<dbReference type="PANTHER" id="PTHR32019:SF2">
    <property type="entry name" value="R3H DOMAIN-CONTAINING PROTEIN 4"/>
    <property type="match status" value="1"/>
</dbReference>
<sequence>MAGRRHATVRVLAGPNAQESRQELEALMRVGREKRTRWLNDKLLRDMAVSAENQALWDMFRSIDFDKQSRVLERWEAHVKSASAPARPSAALVALQAWAGIKRKARDALKRAPPSLVDEIELRVLQFLEQGDCGELVLQLDDGFQRLLAHGLAEFHGLTSASRPAPPSFSSPEPQQAEEVAERFREAKRTLKLNLGYAALVALPEGFTDLELAGNQIAELDEVVLSSLERVRDLDLSGNALAALGDGLAAMPALAALALEHNCLEALPESLGGCGALVRLDVSHNQLRQLPESLARLPKLQRLLAANNQLLSVPLAFGHMRHLKEVNLGYNPLEAPLAAKAAEGLSRLLAHLREEDERLAAAALEALKPVGFQVAPHLQVTWDVAK</sequence>
<dbReference type="InterPro" id="IPR039629">
    <property type="entry name" value="R3HDM4"/>
</dbReference>
<keyword evidence="2" id="KW-0433">Leucine-rich repeat</keyword>
<dbReference type="InterPro" id="IPR001611">
    <property type="entry name" value="Leu-rich_rpt"/>
</dbReference>
<dbReference type="InterPro" id="IPR032675">
    <property type="entry name" value="LRR_dom_sf"/>
</dbReference>
<dbReference type="InterPro" id="IPR036867">
    <property type="entry name" value="R3H_dom_sf"/>
</dbReference>
<comment type="caution">
    <text evidence="4">The sequence shown here is derived from an EMBL/GenBank/DDBJ whole genome shotgun (WGS) entry which is preliminary data.</text>
</comment>
<dbReference type="PANTHER" id="PTHR32019">
    <property type="entry name" value="R3H DOMAIN-CONTAINING PROTEIN 4"/>
    <property type="match status" value="1"/>
</dbReference>
<evidence type="ECO:0000313" key="4">
    <source>
        <dbReference type="EMBL" id="KAK9845871.1"/>
    </source>
</evidence>
<comment type="subcellular location">
    <subcellularLocation>
        <location evidence="1">Cytoplasm</location>
        <location evidence="1">Cytoskeleton</location>
        <location evidence="1">Cilium axoneme</location>
    </subcellularLocation>
</comment>